<organism evidence="3 4">
    <name type="scientific">Candidatus Magasanikbacteria bacterium GW2011_GWA2_40_10</name>
    <dbReference type="NCBI Taxonomy" id="1619037"/>
    <lineage>
        <taxon>Bacteria</taxon>
        <taxon>Candidatus Magasanikiibacteriota</taxon>
    </lineage>
</organism>
<evidence type="ECO:0000256" key="2">
    <source>
        <dbReference type="SAM" id="SignalP"/>
    </source>
</evidence>
<accession>A0A0G0QC42</accession>
<evidence type="ECO:0000256" key="1">
    <source>
        <dbReference type="SAM" id="Phobius"/>
    </source>
</evidence>
<feature type="chain" id="PRO_5002534036" evidence="2">
    <location>
        <begin position="25"/>
        <end position="235"/>
    </location>
</feature>
<proteinExistence type="predicted"/>
<dbReference type="Proteomes" id="UP000034855">
    <property type="component" value="Unassembled WGS sequence"/>
</dbReference>
<keyword evidence="1" id="KW-1133">Transmembrane helix</keyword>
<feature type="transmembrane region" description="Helical" evidence="1">
    <location>
        <begin position="58"/>
        <end position="85"/>
    </location>
</feature>
<dbReference type="Pfam" id="PF18895">
    <property type="entry name" value="T4SS_pilin"/>
    <property type="match status" value="1"/>
</dbReference>
<evidence type="ECO:0000313" key="3">
    <source>
        <dbReference type="EMBL" id="KKR34906.1"/>
    </source>
</evidence>
<keyword evidence="1" id="KW-0812">Transmembrane</keyword>
<evidence type="ECO:0000313" key="4">
    <source>
        <dbReference type="Proteomes" id="UP000034855"/>
    </source>
</evidence>
<dbReference type="STRING" id="1619037.UT67_C0005G0018"/>
<name>A0A0G0QC42_9BACT</name>
<feature type="signal peptide" evidence="2">
    <location>
        <begin position="1"/>
        <end position="24"/>
    </location>
</feature>
<keyword evidence="2" id="KW-0732">Signal</keyword>
<dbReference type="AlphaFoldDB" id="A0A0G0QC42"/>
<feature type="transmembrane region" description="Helical" evidence="1">
    <location>
        <begin position="97"/>
        <end position="115"/>
    </location>
</feature>
<dbReference type="InterPro" id="IPR043993">
    <property type="entry name" value="T4SS_pilin"/>
</dbReference>
<gene>
    <name evidence="3" type="ORF">UT67_C0005G0018</name>
</gene>
<dbReference type="EMBL" id="LBXR01000005">
    <property type="protein sequence ID" value="KKR34906.1"/>
    <property type="molecule type" value="Genomic_DNA"/>
</dbReference>
<comment type="caution">
    <text evidence="3">The sequence shown here is derived from an EMBL/GenBank/DDBJ whole genome shotgun (WGS) entry which is preliminary data.</text>
</comment>
<protein>
    <submittedName>
        <fullName evidence="3">Uncharacterized protein</fullName>
    </submittedName>
</protein>
<sequence length="235" mass="24318">MYFLKKLFVVLVVMGAMIPSFAFADDFGLKGASQDTGLIGQGQDVDAKTRVPELIGSIIGIALSFVGAIFFLLILYAGFLWMTAFGASDKVEKAKDILIHAAIGLIIVLAAYAISKFVFSNLGSLGAGSGAGSGGGSSAVATACPIGSLQGKTICGAADRSICDCDIGLNETCGIVGECVQKCDYANKYPFPSIGTNYACTNAGGDCPGANKFRRLGWCESNDVNIVCCYDGPVI</sequence>
<keyword evidence="1" id="KW-0472">Membrane</keyword>
<reference evidence="3 4" key="1">
    <citation type="journal article" date="2015" name="Nature">
        <title>rRNA introns, odd ribosomes, and small enigmatic genomes across a large radiation of phyla.</title>
        <authorList>
            <person name="Brown C.T."/>
            <person name="Hug L.A."/>
            <person name="Thomas B.C."/>
            <person name="Sharon I."/>
            <person name="Castelle C.J."/>
            <person name="Singh A."/>
            <person name="Wilkins M.J."/>
            <person name="Williams K.H."/>
            <person name="Banfield J.F."/>
        </authorList>
    </citation>
    <scope>NUCLEOTIDE SEQUENCE [LARGE SCALE GENOMIC DNA]</scope>
</reference>